<keyword evidence="2" id="KW-1185">Reference proteome</keyword>
<reference evidence="1" key="1">
    <citation type="submission" date="2009-02" db="EMBL/GenBank/DDBJ databases">
        <authorList>
            <person name="Fulton L."/>
            <person name="Clifton S."/>
            <person name="Fulton B."/>
            <person name="Xu J."/>
            <person name="Minx P."/>
            <person name="Pepin K.H."/>
            <person name="Johnson M."/>
            <person name="Bhonagiri V."/>
            <person name="Nash W.E."/>
            <person name="Mardis E.R."/>
            <person name="Wilson R.K."/>
        </authorList>
    </citation>
    <scope>NUCLEOTIDE SEQUENCE [LARGE SCALE GENOMIC DNA]</scope>
    <source>
        <strain evidence="1">DSM 15053</strain>
    </source>
</reference>
<accession>C0C1U5</accession>
<reference evidence="1" key="2">
    <citation type="submission" date="2013-06" db="EMBL/GenBank/DDBJ databases">
        <title>Draft genome sequence of Clostridium hylemonae (DSM 15053).</title>
        <authorList>
            <person name="Sudarsanam P."/>
            <person name="Ley R."/>
            <person name="Guruge J."/>
            <person name="Turnbaugh P.J."/>
            <person name="Mahowald M."/>
            <person name="Liep D."/>
            <person name="Gordon J."/>
        </authorList>
    </citation>
    <scope>NUCLEOTIDE SEQUENCE</scope>
    <source>
        <strain evidence="1">DSM 15053</strain>
    </source>
</reference>
<dbReference type="EMBL" id="ABYI02000022">
    <property type="protein sequence ID" value="EEG74109.1"/>
    <property type="molecule type" value="Genomic_DNA"/>
</dbReference>
<dbReference type="HOGENOM" id="CLU_203714_0_0_9"/>
<organism evidence="1 2">
    <name type="scientific">[Clostridium] hylemonae DSM 15053</name>
    <dbReference type="NCBI Taxonomy" id="553973"/>
    <lineage>
        <taxon>Bacteria</taxon>
        <taxon>Bacillati</taxon>
        <taxon>Bacillota</taxon>
        <taxon>Clostridia</taxon>
        <taxon>Lachnospirales</taxon>
        <taxon>Lachnospiraceae</taxon>
    </lineage>
</organism>
<comment type="caution">
    <text evidence="1">The sequence shown here is derived from an EMBL/GenBank/DDBJ whole genome shotgun (WGS) entry which is preliminary data.</text>
</comment>
<dbReference type="STRING" id="553973.CLOHYLEM_06115"/>
<protein>
    <recommendedName>
        <fullName evidence="3">Chorismate--pyruvate lyase</fullName>
    </recommendedName>
</protein>
<name>C0C1U5_9FIRM</name>
<dbReference type="eggNOG" id="ENOG503283Y">
    <property type="taxonomic scope" value="Bacteria"/>
</dbReference>
<dbReference type="AlphaFoldDB" id="C0C1U5"/>
<dbReference type="OrthoDB" id="1934943at2"/>
<sequence>MLVCEYIVERIDGDYAMLRRTDEKEEGAEPKMVARALLPPETAEGTKLLYEWMQYSIVE</sequence>
<dbReference type="Proteomes" id="UP000004893">
    <property type="component" value="Unassembled WGS sequence"/>
</dbReference>
<evidence type="ECO:0000313" key="2">
    <source>
        <dbReference type="Proteomes" id="UP000004893"/>
    </source>
</evidence>
<evidence type="ECO:0000313" key="1">
    <source>
        <dbReference type="EMBL" id="EEG74109.1"/>
    </source>
</evidence>
<evidence type="ECO:0008006" key="3">
    <source>
        <dbReference type="Google" id="ProtNLM"/>
    </source>
</evidence>
<dbReference type="RefSeq" id="WP_006443463.1">
    <property type="nucleotide sequence ID" value="NZ_CP036524.1"/>
</dbReference>
<gene>
    <name evidence="1" type="ORF">CLOHYLEM_06115</name>
</gene>
<proteinExistence type="predicted"/>